<dbReference type="InterPro" id="IPR029012">
    <property type="entry name" value="Helix_hairpin_bin_sf"/>
</dbReference>
<dbReference type="GO" id="GO:0005634">
    <property type="term" value="C:nucleus"/>
    <property type="evidence" value="ECO:0007669"/>
    <property type="project" value="UniProtKB-SubCell"/>
</dbReference>
<keyword evidence="5" id="KW-0539">Nucleus</keyword>
<dbReference type="KEGG" id="ctp:CTRG_05149"/>
<dbReference type="InterPro" id="IPR009360">
    <property type="entry name" value="Isy1"/>
</dbReference>
<dbReference type="PANTHER" id="PTHR13021">
    <property type="entry name" value="PRE-MRNA-SPLICING FACTOR ISY1"/>
    <property type="match status" value="1"/>
</dbReference>
<dbReference type="Gene3D" id="1.10.287.660">
    <property type="entry name" value="Helix hairpin bin"/>
    <property type="match status" value="1"/>
</dbReference>
<dbReference type="Proteomes" id="UP000002037">
    <property type="component" value="Unassembled WGS sequence"/>
</dbReference>
<proteinExistence type="inferred from homology"/>
<sequence length="255" mass="30011">MSRNKEKAQSNLNQYYLQKDRVSGVLDSNSQNRPKNVNKVTSLPQAEKWRSIVISEISINLTKINDENLTDFEIREINDKLNLLFKEKKSWEYHIRNNLKGNDYIKYGKDLMNTGVLVDRDDNSVKGYRYFGRAKELPDVKALIEQKRKRTKIKQIDYNEDKAREERLGFAYYGYYDEKELPLDIIGFEKKSTVSDPLLEFESQRSKELSEDTNDTQHNKIINFDDIPTNEMVTKWLVNKKRQELLAKLGISNKS</sequence>
<evidence type="ECO:0000256" key="3">
    <source>
        <dbReference type="ARBA" id="ARBA00019194"/>
    </source>
</evidence>
<dbReference type="EMBL" id="GG692401">
    <property type="protein sequence ID" value="EER31419.1"/>
    <property type="molecule type" value="Genomic_DNA"/>
</dbReference>
<dbReference type="AlphaFoldDB" id="C5MGF6"/>
<dbReference type="STRING" id="294747.C5MGF6"/>
<dbReference type="Pfam" id="PF06246">
    <property type="entry name" value="Isy1"/>
    <property type="match status" value="1"/>
</dbReference>
<dbReference type="GO" id="GO:0000350">
    <property type="term" value="P:generation of catalytic spliceosome for second transesterification step"/>
    <property type="evidence" value="ECO:0007669"/>
    <property type="project" value="InterPro"/>
</dbReference>
<evidence type="ECO:0000256" key="1">
    <source>
        <dbReference type="ARBA" id="ARBA00004123"/>
    </source>
</evidence>
<evidence type="ECO:0000256" key="5">
    <source>
        <dbReference type="ARBA" id="ARBA00023242"/>
    </source>
</evidence>
<dbReference type="RefSeq" id="XP_002550851.1">
    <property type="nucleotide sequence ID" value="XM_002550805.1"/>
</dbReference>
<protein>
    <recommendedName>
        <fullName evidence="3">Pre-mRNA-splicing factor ISY1</fullName>
    </recommendedName>
</protein>
<keyword evidence="4" id="KW-0507">mRNA processing</keyword>
<accession>C5MGF6</accession>
<evidence type="ECO:0000313" key="7">
    <source>
        <dbReference type="Proteomes" id="UP000002037"/>
    </source>
</evidence>
<keyword evidence="4" id="KW-0508">mRNA splicing</keyword>
<evidence type="ECO:0000313" key="6">
    <source>
        <dbReference type="EMBL" id="EER31419.1"/>
    </source>
</evidence>
<evidence type="ECO:0000256" key="4">
    <source>
        <dbReference type="ARBA" id="ARBA00023187"/>
    </source>
</evidence>
<dbReference type="SUPFAM" id="SSF140102">
    <property type="entry name" value="ISY1 domain-like"/>
    <property type="match status" value="1"/>
</dbReference>
<keyword evidence="7" id="KW-1185">Reference proteome</keyword>
<gene>
    <name evidence="6" type="ORF">CTRG_05149</name>
</gene>
<dbReference type="VEuPathDB" id="FungiDB:CTRG_05149"/>
<dbReference type="InterPro" id="IPR037200">
    <property type="entry name" value="Isy1_sf"/>
</dbReference>
<dbReference type="OrthoDB" id="1739576at2759"/>
<evidence type="ECO:0000256" key="2">
    <source>
        <dbReference type="ARBA" id="ARBA00007002"/>
    </source>
</evidence>
<reference evidence="6 7" key="1">
    <citation type="journal article" date="2009" name="Nature">
        <title>Evolution of pathogenicity and sexual reproduction in eight Candida genomes.</title>
        <authorList>
            <person name="Butler G."/>
            <person name="Rasmussen M.D."/>
            <person name="Lin M.F."/>
            <person name="Santos M.A."/>
            <person name="Sakthikumar S."/>
            <person name="Munro C.A."/>
            <person name="Rheinbay E."/>
            <person name="Grabherr M."/>
            <person name="Forche A."/>
            <person name="Reedy J.L."/>
            <person name="Agrafioti I."/>
            <person name="Arnaud M.B."/>
            <person name="Bates S."/>
            <person name="Brown A.J."/>
            <person name="Brunke S."/>
            <person name="Costanzo M.C."/>
            <person name="Fitzpatrick D.A."/>
            <person name="de Groot P.W."/>
            <person name="Harris D."/>
            <person name="Hoyer L.L."/>
            <person name="Hube B."/>
            <person name="Klis F.M."/>
            <person name="Kodira C."/>
            <person name="Lennard N."/>
            <person name="Logue M.E."/>
            <person name="Martin R."/>
            <person name="Neiman A.M."/>
            <person name="Nikolaou E."/>
            <person name="Quail M.A."/>
            <person name="Quinn J."/>
            <person name="Santos M.C."/>
            <person name="Schmitzberger F.F."/>
            <person name="Sherlock G."/>
            <person name="Shah P."/>
            <person name="Silverstein K.A."/>
            <person name="Skrzypek M.S."/>
            <person name="Soll D."/>
            <person name="Staggs R."/>
            <person name="Stansfield I."/>
            <person name="Stumpf M.P."/>
            <person name="Sudbery P.E."/>
            <person name="Srikantha T."/>
            <person name="Zeng Q."/>
            <person name="Berman J."/>
            <person name="Berriman M."/>
            <person name="Heitman J."/>
            <person name="Gow N.A."/>
            <person name="Lorenz M.C."/>
            <person name="Birren B.W."/>
            <person name="Kellis M."/>
            <person name="Cuomo C.A."/>
        </authorList>
    </citation>
    <scope>NUCLEOTIDE SEQUENCE [LARGE SCALE GENOMIC DNA]</scope>
    <source>
        <strain evidence="7">ATCC MYA-3404 / T1</strain>
    </source>
</reference>
<dbReference type="eggNOG" id="KOG3068">
    <property type="taxonomic scope" value="Eukaryota"/>
</dbReference>
<dbReference type="HOGENOM" id="CLU_043453_2_1_1"/>
<name>C5MGF6_CANTT</name>
<comment type="subcellular location">
    <subcellularLocation>
        <location evidence="1">Nucleus</location>
    </subcellularLocation>
</comment>
<dbReference type="GeneID" id="8299305"/>
<comment type="similarity">
    <text evidence="2">Belongs to the ISY1 family.</text>
</comment>
<organism evidence="6 7">
    <name type="scientific">Candida tropicalis (strain ATCC MYA-3404 / T1)</name>
    <name type="common">Yeast</name>
    <dbReference type="NCBI Taxonomy" id="294747"/>
    <lineage>
        <taxon>Eukaryota</taxon>
        <taxon>Fungi</taxon>
        <taxon>Dikarya</taxon>
        <taxon>Ascomycota</taxon>
        <taxon>Saccharomycotina</taxon>
        <taxon>Pichiomycetes</taxon>
        <taxon>Debaryomycetaceae</taxon>
        <taxon>Candida/Lodderomyces clade</taxon>
        <taxon>Candida</taxon>
    </lineage>
</organism>